<keyword evidence="2" id="KW-0695">RNA-directed DNA polymerase</keyword>
<dbReference type="RefSeq" id="XP_002342045.1">
    <property type="nucleotide sequence ID" value="XM_002342004.1"/>
</dbReference>
<organism evidence="2 3">
    <name type="scientific">Talaromyces stipitatus (strain ATCC 10500 / CBS 375.48 / QM 6759 / NRRL 1006)</name>
    <name type="common">Penicillium stipitatum</name>
    <dbReference type="NCBI Taxonomy" id="441959"/>
    <lineage>
        <taxon>Eukaryota</taxon>
        <taxon>Fungi</taxon>
        <taxon>Dikarya</taxon>
        <taxon>Ascomycota</taxon>
        <taxon>Pezizomycotina</taxon>
        <taxon>Eurotiomycetes</taxon>
        <taxon>Eurotiomycetidae</taxon>
        <taxon>Eurotiales</taxon>
        <taxon>Trichocomaceae</taxon>
        <taxon>Talaromyces</taxon>
        <taxon>Talaromyces sect. Talaromyces</taxon>
    </lineage>
</organism>
<dbReference type="InParanoid" id="B8LXS3"/>
<name>B8LXS3_TALSN</name>
<keyword evidence="2" id="KW-0548">Nucleotidyltransferase</keyword>
<dbReference type="PANTHER" id="PTHR33481">
    <property type="entry name" value="REVERSE TRANSCRIPTASE"/>
    <property type="match status" value="1"/>
</dbReference>
<dbReference type="PhylomeDB" id="B8LXS3"/>
<evidence type="ECO:0000313" key="2">
    <source>
        <dbReference type="EMBL" id="EED24658.1"/>
    </source>
</evidence>
<dbReference type="Pfam" id="PF00078">
    <property type="entry name" value="RVT_1"/>
    <property type="match status" value="1"/>
</dbReference>
<feature type="domain" description="Reverse transcriptase" evidence="1">
    <location>
        <begin position="1"/>
        <end position="315"/>
    </location>
</feature>
<dbReference type="Proteomes" id="UP000001745">
    <property type="component" value="Unassembled WGS sequence"/>
</dbReference>
<reference evidence="3" key="1">
    <citation type="journal article" date="2015" name="Genome Announc.">
        <title>Genome sequence of the AIDS-associated pathogen Penicillium marneffei (ATCC18224) and its near taxonomic relative Talaromyces stipitatus (ATCC10500).</title>
        <authorList>
            <person name="Nierman W.C."/>
            <person name="Fedorova-Abrams N.D."/>
            <person name="Andrianopoulos A."/>
        </authorList>
    </citation>
    <scope>NUCLEOTIDE SEQUENCE [LARGE SCALE GENOMIC DNA]</scope>
    <source>
        <strain evidence="3">ATCC 10500 / CBS 375.48 / QM 6759 / NRRL 1006</strain>
    </source>
</reference>
<dbReference type="GO" id="GO:0003964">
    <property type="term" value="F:RNA-directed DNA polymerase activity"/>
    <property type="evidence" value="ECO:0007669"/>
    <property type="project" value="UniProtKB-KW"/>
</dbReference>
<dbReference type="InterPro" id="IPR000477">
    <property type="entry name" value="RT_dom"/>
</dbReference>
<dbReference type="PANTHER" id="PTHR33481:SF1">
    <property type="entry name" value="ENDONUCLEASE_EXONUCLEASE_PHOSPHATASE DOMAIN-CONTAINING PROTEIN-RELATED"/>
    <property type="match status" value="1"/>
</dbReference>
<dbReference type="GeneID" id="8106059"/>
<dbReference type="HOGENOM" id="CLU_000680_3_2_1"/>
<dbReference type="AlphaFoldDB" id="B8LXS3"/>
<gene>
    <name evidence="2" type="ORF">TSTA_080130</name>
</gene>
<keyword evidence="2" id="KW-0808">Transferase</keyword>
<proteinExistence type="predicted"/>
<evidence type="ECO:0000313" key="3">
    <source>
        <dbReference type="Proteomes" id="UP000001745"/>
    </source>
</evidence>
<protein>
    <submittedName>
        <fullName evidence="2">Reverse transcriptase, putative</fullName>
    </submittedName>
</protein>
<dbReference type="OrthoDB" id="4159828at2759"/>
<dbReference type="STRING" id="441959.B8LXS3"/>
<keyword evidence="3" id="KW-1185">Reference proteome</keyword>
<dbReference type="VEuPathDB" id="FungiDB:TSTA_080130"/>
<evidence type="ECO:0000259" key="1">
    <source>
        <dbReference type="PROSITE" id="PS50878"/>
    </source>
</evidence>
<dbReference type="EMBL" id="EQ962652">
    <property type="protein sequence ID" value="EED24658.1"/>
    <property type="molecule type" value="Genomic_DNA"/>
</dbReference>
<dbReference type="PROSITE" id="PS50878">
    <property type="entry name" value="RT_POL"/>
    <property type="match status" value="1"/>
</dbReference>
<dbReference type="eggNOG" id="KOG1075">
    <property type="taxonomic scope" value="Eukaryota"/>
</dbReference>
<accession>B8LXS3</accession>
<sequence>MKDVFDMSKWHKSTGTFRSPPLKDPLRPNSFPAVTIHEKQDVLVRNLLQNSAEAGDIPLDSPAVPTTSLYFPDITMAQVEESVLQAGNTAPSSDEIPTCILKVAWPLIKDKISIHHKVLVRQQFGALPLRSANDLTICLTHDVEQALNQGMIASLLTLDVKGAFDAVLPGRLIRRLREQGWPTNLVLWIASFATGRSVQIRLDGEIGPSTDIACGLPQGSPVSGILFMLYIAPLFRLGNPRNRFGYADDAANLAISTSLATNCKALSDSLQEALNWGAAEGITFAPDKYELLHFSRHKADQDPTYTPSVKAGSIIISENTKQLYLSSKALTGILSMESNLIYYSRLYQPVYSIKHTMAQKPSGQDILALGLPKFQIELENILRN</sequence>